<evidence type="ECO:0000313" key="1">
    <source>
        <dbReference type="EMBL" id="KAK4131532.1"/>
    </source>
</evidence>
<reference evidence="1" key="1">
    <citation type="journal article" date="2023" name="Mol. Phylogenet. Evol.">
        <title>Genome-scale phylogeny and comparative genomics of the fungal order Sordariales.</title>
        <authorList>
            <person name="Hensen N."/>
            <person name="Bonometti L."/>
            <person name="Westerberg I."/>
            <person name="Brannstrom I.O."/>
            <person name="Guillou S."/>
            <person name="Cros-Aarteil S."/>
            <person name="Calhoun S."/>
            <person name="Haridas S."/>
            <person name="Kuo A."/>
            <person name="Mondo S."/>
            <person name="Pangilinan J."/>
            <person name="Riley R."/>
            <person name="LaButti K."/>
            <person name="Andreopoulos B."/>
            <person name="Lipzen A."/>
            <person name="Chen C."/>
            <person name="Yan M."/>
            <person name="Daum C."/>
            <person name="Ng V."/>
            <person name="Clum A."/>
            <person name="Steindorff A."/>
            <person name="Ohm R.A."/>
            <person name="Martin F."/>
            <person name="Silar P."/>
            <person name="Natvig D.O."/>
            <person name="Lalanne C."/>
            <person name="Gautier V."/>
            <person name="Ament-Velasquez S.L."/>
            <person name="Kruys A."/>
            <person name="Hutchinson M.I."/>
            <person name="Powell A.J."/>
            <person name="Barry K."/>
            <person name="Miller A.N."/>
            <person name="Grigoriev I.V."/>
            <person name="Debuchy R."/>
            <person name="Gladieux P."/>
            <person name="Hiltunen Thoren M."/>
            <person name="Johannesson H."/>
        </authorList>
    </citation>
    <scope>NUCLEOTIDE SEQUENCE</scope>
    <source>
        <strain evidence="1">CBS 123565</strain>
    </source>
</reference>
<dbReference type="EMBL" id="MU853423">
    <property type="protein sequence ID" value="KAK4131532.1"/>
    <property type="molecule type" value="Genomic_DNA"/>
</dbReference>
<proteinExistence type="predicted"/>
<comment type="caution">
    <text evidence="1">The sequence shown here is derived from an EMBL/GenBank/DDBJ whole genome shotgun (WGS) entry which is preliminary data.</text>
</comment>
<sequence>GISRLDFILVHSFPENSPENTARRKNLIQDVARFFAIVWKAPQVVDQDYLDRRRRRLGSRAEGVARHLPVRAR</sequence>
<reference evidence="1" key="2">
    <citation type="submission" date="2023-05" db="EMBL/GenBank/DDBJ databases">
        <authorList>
            <consortium name="Lawrence Berkeley National Laboratory"/>
            <person name="Steindorff A."/>
            <person name="Hensen N."/>
            <person name="Bonometti L."/>
            <person name="Westerberg I."/>
            <person name="Brannstrom I.O."/>
            <person name="Guillou S."/>
            <person name="Cros-Aarteil S."/>
            <person name="Calhoun S."/>
            <person name="Haridas S."/>
            <person name="Kuo A."/>
            <person name="Mondo S."/>
            <person name="Pangilinan J."/>
            <person name="Riley R."/>
            <person name="Labutti K."/>
            <person name="Andreopoulos B."/>
            <person name="Lipzen A."/>
            <person name="Chen C."/>
            <person name="Yanf M."/>
            <person name="Daum C."/>
            <person name="Ng V."/>
            <person name="Clum A."/>
            <person name="Ohm R."/>
            <person name="Martin F."/>
            <person name="Silar P."/>
            <person name="Natvig D."/>
            <person name="Lalanne C."/>
            <person name="Gautier V."/>
            <person name="Ament-Velasquez S.L."/>
            <person name="Kruys A."/>
            <person name="Hutchinson M.I."/>
            <person name="Powell A.J."/>
            <person name="Barry K."/>
            <person name="Miller A.N."/>
            <person name="Grigoriev I.V."/>
            <person name="Debuchy R."/>
            <person name="Gladieux P."/>
            <person name="Thoren M.H."/>
            <person name="Johannesson H."/>
        </authorList>
    </citation>
    <scope>NUCLEOTIDE SEQUENCE</scope>
    <source>
        <strain evidence="1">CBS 123565</strain>
    </source>
</reference>
<gene>
    <name evidence="1" type="ORF">BT67DRAFT_387564</name>
</gene>
<dbReference type="Proteomes" id="UP001304895">
    <property type="component" value="Unassembled WGS sequence"/>
</dbReference>
<evidence type="ECO:0000313" key="2">
    <source>
        <dbReference type="Proteomes" id="UP001304895"/>
    </source>
</evidence>
<organism evidence="1 2">
    <name type="scientific">Trichocladium antarcticum</name>
    <dbReference type="NCBI Taxonomy" id="1450529"/>
    <lineage>
        <taxon>Eukaryota</taxon>
        <taxon>Fungi</taxon>
        <taxon>Dikarya</taxon>
        <taxon>Ascomycota</taxon>
        <taxon>Pezizomycotina</taxon>
        <taxon>Sordariomycetes</taxon>
        <taxon>Sordariomycetidae</taxon>
        <taxon>Sordariales</taxon>
        <taxon>Chaetomiaceae</taxon>
        <taxon>Trichocladium</taxon>
    </lineage>
</organism>
<keyword evidence="2" id="KW-1185">Reference proteome</keyword>
<accession>A0AAN6UEI3</accession>
<protein>
    <submittedName>
        <fullName evidence="1">Uncharacterized protein</fullName>
    </submittedName>
</protein>
<name>A0AAN6UEI3_9PEZI</name>
<dbReference type="AlphaFoldDB" id="A0AAN6UEI3"/>
<feature type="non-terminal residue" evidence="1">
    <location>
        <position position="1"/>
    </location>
</feature>